<dbReference type="InterPro" id="IPR007016">
    <property type="entry name" value="O-antigen_ligase-rel_domated"/>
</dbReference>
<keyword evidence="3 5" id="KW-1133">Transmembrane helix</keyword>
<dbReference type="GO" id="GO:0016020">
    <property type="term" value="C:membrane"/>
    <property type="evidence" value="ECO:0007669"/>
    <property type="project" value="UniProtKB-SubCell"/>
</dbReference>
<feature type="transmembrane region" description="Helical" evidence="5">
    <location>
        <begin position="88"/>
        <end position="104"/>
    </location>
</feature>
<sequence>MQFNSALFNQLSIFLLNLIFISLAFPSPPITTIAIILFLLLGLKNIKTQKWSFYSKVFIGLSSIYFLSSLLSHILYDEVLWINQFTKNFYFLLLPIGFLLHADSINKKVKKDTLKLFAISVLVFSFLGLLKIIYLHQLQLVNKIFYESYAQALKIHSTYYSLLVVIAFTYYINRFLSYTRKNKKILYFSATIYLLAIAFLLSARIGLITILIISVFSFFKQRKNIGKKTLILFGLVFLGISAIFFTGGYAAKRISNTVFKNEAGKSDSENRLVLWQNVICAYKKGPSNLLGGGLEKSQSRLNQCYKESGFFGYENKYNAHNQYLQNLMENGVIGLLIIFSILASVLYFSFKHDLIYLQYISFIFILFFVTESVLERQLGITTFLAFVSLFIAAKNEN</sequence>
<accession>A0A507ZT01</accession>
<name>A0A507ZT01_9FLAO</name>
<feature type="transmembrane region" description="Helical" evidence="5">
    <location>
        <begin position="155"/>
        <end position="173"/>
    </location>
</feature>
<dbReference type="AlphaFoldDB" id="A0A507ZT01"/>
<feature type="transmembrane region" description="Helical" evidence="5">
    <location>
        <begin position="12"/>
        <end position="41"/>
    </location>
</feature>
<evidence type="ECO:0000259" key="6">
    <source>
        <dbReference type="Pfam" id="PF04932"/>
    </source>
</evidence>
<evidence type="ECO:0000256" key="4">
    <source>
        <dbReference type="ARBA" id="ARBA00023136"/>
    </source>
</evidence>
<feature type="transmembrane region" description="Helical" evidence="5">
    <location>
        <begin position="185"/>
        <end position="218"/>
    </location>
</feature>
<dbReference type="OrthoDB" id="1093278at2"/>
<feature type="domain" description="O-antigen ligase-related" evidence="6">
    <location>
        <begin position="191"/>
        <end position="339"/>
    </location>
</feature>
<protein>
    <submittedName>
        <fullName evidence="7">O-antigen ligase family protein</fullName>
    </submittedName>
</protein>
<evidence type="ECO:0000313" key="8">
    <source>
        <dbReference type="Proteomes" id="UP000317169"/>
    </source>
</evidence>
<gene>
    <name evidence="7" type="ORF">FKR84_01910</name>
</gene>
<dbReference type="PANTHER" id="PTHR37422">
    <property type="entry name" value="TEICHURONIC ACID BIOSYNTHESIS PROTEIN TUAE"/>
    <property type="match status" value="1"/>
</dbReference>
<dbReference type="Proteomes" id="UP000317169">
    <property type="component" value="Unassembled WGS sequence"/>
</dbReference>
<dbReference type="InterPro" id="IPR051533">
    <property type="entry name" value="WaaL-like"/>
</dbReference>
<dbReference type="Pfam" id="PF04932">
    <property type="entry name" value="Wzy_C"/>
    <property type="match status" value="1"/>
</dbReference>
<dbReference type="GO" id="GO:0016874">
    <property type="term" value="F:ligase activity"/>
    <property type="evidence" value="ECO:0007669"/>
    <property type="project" value="UniProtKB-KW"/>
</dbReference>
<keyword evidence="7" id="KW-0436">Ligase</keyword>
<evidence type="ECO:0000256" key="3">
    <source>
        <dbReference type="ARBA" id="ARBA00022989"/>
    </source>
</evidence>
<dbReference type="PANTHER" id="PTHR37422:SF13">
    <property type="entry name" value="LIPOPOLYSACCHARIDE BIOSYNTHESIS PROTEIN PA4999-RELATED"/>
    <property type="match status" value="1"/>
</dbReference>
<keyword evidence="8" id="KW-1185">Reference proteome</keyword>
<feature type="transmembrane region" description="Helical" evidence="5">
    <location>
        <begin position="53"/>
        <end position="76"/>
    </location>
</feature>
<feature type="transmembrane region" description="Helical" evidence="5">
    <location>
        <begin position="356"/>
        <end position="374"/>
    </location>
</feature>
<comment type="caution">
    <text evidence="7">The sequence shown here is derived from an EMBL/GenBank/DDBJ whole genome shotgun (WGS) entry which is preliminary data.</text>
</comment>
<evidence type="ECO:0000256" key="2">
    <source>
        <dbReference type="ARBA" id="ARBA00022692"/>
    </source>
</evidence>
<dbReference type="EMBL" id="VIAR01000001">
    <property type="protein sequence ID" value="TQD40760.1"/>
    <property type="molecule type" value="Genomic_DNA"/>
</dbReference>
<dbReference type="RefSeq" id="WP_141420491.1">
    <property type="nucleotide sequence ID" value="NZ_VIAR01000001.1"/>
</dbReference>
<feature type="transmembrane region" description="Helical" evidence="5">
    <location>
        <begin position="230"/>
        <end position="251"/>
    </location>
</feature>
<evidence type="ECO:0000256" key="1">
    <source>
        <dbReference type="ARBA" id="ARBA00004141"/>
    </source>
</evidence>
<feature type="transmembrane region" description="Helical" evidence="5">
    <location>
        <begin position="116"/>
        <end position="135"/>
    </location>
</feature>
<evidence type="ECO:0000256" key="5">
    <source>
        <dbReference type="SAM" id="Phobius"/>
    </source>
</evidence>
<keyword evidence="2 5" id="KW-0812">Transmembrane</keyword>
<keyword evidence="4 5" id="KW-0472">Membrane</keyword>
<organism evidence="7 8">
    <name type="scientific">Haloflavibacter putidus</name>
    <dbReference type="NCBI Taxonomy" id="2576776"/>
    <lineage>
        <taxon>Bacteria</taxon>
        <taxon>Pseudomonadati</taxon>
        <taxon>Bacteroidota</taxon>
        <taxon>Flavobacteriia</taxon>
        <taxon>Flavobacteriales</taxon>
        <taxon>Flavobacteriaceae</taxon>
        <taxon>Haloflavibacter</taxon>
    </lineage>
</organism>
<evidence type="ECO:0000313" key="7">
    <source>
        <dbReference type="EMBL" id="TQD40760.1"/>
    </source>
</evidence>
<reference evidence="7 8" key="1">
    <citation type="submission" date="2019-06" db="EMBL/GenBank/DDBJ databases">
        <title>Flavibacter putida gen. nov., sp. nov., a novel marine bacterium of the family Flavobacteriaceae isolated from coastal seawater.</title>
        <authorList>
            <person name="Feng X."/>
        </authorList>
    </citation>
    <scope>NUCLEOTIDE SEQUENCE [LARGE SCALE GENOMIC DNA]</scope>
    <source>
        <strain evidence="7 8">PLHSN227</strain>
    </source>
</reference>
<proteinExistence type="predicted"/>
<feature type="transmembrane region" description="Helical" evidence="5">
    <location>
        <begin position="332"/>
        <end position="350"/>
    </location>
</feature>
<comment type="subcellular location">
    <subcellularLocation>
        <location evidence="1">Membrane</location>
        <topology evidence="1">Multi-pass membrane protein</topology>
    </subcellularLocation>
</comment>